<dbReference type="Proteomes" id="UP000069940">
    <property type="component" value="Unassembled WGS sequence"/>
</dbReference>
<evidence type="ECO:0000256" key="4">
    <source>
        <dbReference type="ARBA" id="ARBA00022722"/>
    </source>
</evidence>
<keyword evidence="11" id="KW-1185">Reference proteome</keyword>
<dbReference type="Gene3D" id="2.40.70.10">
    <property type="entry name" value="Acid Proteases"/>
    <property type="match status" value="1"/>
</dbReference>
<dbReference type="SUPFAM" id="SSF56672">
    <property type="entry name" value="DNA/RNA polymerases"/>
    <property type="match status" value="1"/>
</dbReference>
<feature type="domain" description="Reverse transcriptase" evidence="9">
    <location>
        <begin position="528"/>
        <end position="706"/>
    </location>
</feature>
<dbReference type="Gene3D" id="3.10.10.10">
    <property type="entry name" value="HIV Type 1 Reverse Transcriptase, subunit A, domain 1"/>
    <property type="match status" value="1"/>
</dbReference>
<dbReference type="RefSeq" id="XP_062707057.1">
    <property type="nucleotide sequence ID" value="XM_062851073.1"/>
</dbReference>
<evidence type="ECO:0000256" key="3">
    <source>
        <dbReference type="ARBA" id="ARBA00022695"/>
    </source>
</evidence>
<evidence type="ECO:0000256" key="8">
    <source>
        <dbReference type="SAM" id="MobiDB-lite"/>
    </source>
</evidence>
<name>A0ABM2A1B9_AEDAL</name>
<dbReference type="EnsemblMetazoa" id="AALFPA23_023543.R35018">
    <property type="protein sequence ID" value="AALFPA23_023543.P35018"/>
    <property type="gene ID" value="AALFPA23_023543"/>
</dbReference>
<dbReference type="EC" id="2.7.7.49" evidence="1"/>
<keyword evidence="5" id="KW-0255">Endonuclease</keyword>
<keyword evidence="2" id="KW-0808">Transferase</keyword>
<dbReference type="GeneID" id="109621933"/>
<dbReference type="CDD" id="cd01647">
    <property type="entry name" value="RT_LTR"/>
    <property type="match status" value="1"/>
</dbReference>
<dbReference type="RefSeq" id="XP_062707056.1">
    <property type="nucleotide sequence ID" value="XM_062851072.1"/>
</dbReference>
<dbReference type="InterPro" id="IPR000477">
    <property type="entry name" value="RT_dom"/>
</dbReference>
<keyword evidence="4" id="KW-0540">Nuclease</keyword>
<organism evidence="10 11">
    <name type="scientific">Aedes albopictus</name>
    <name type="common">Asian tiger mosquito</name>
    <name type="synonym">Stegomyia albopicta</name>
    <dbReference type="NCBI Taxonomy" id="7160"/>
    <lineage>
        <taxon>Eukaryota</taxon>
        <taxon>Metazoa</taxon>
        <taxon>Ecdysozoa</taxon>
        <taxon>Arthropoda</taxon>
        <taxon>Hexapoda</taxon>
        <taxon>Insecta</taxon>
        <taxon>Pterygota</taxon>
        <taxon>Neoptera</taxon>
        <taxon>Endopterygota</taxon>
        <taxon>Diptera</taxon>
        <taxon>Nematocera</taxon>
        <taxon>Culicoidea</taxon>
        <taxon>Culicidae</taxon>
        <taxon>Culicinae</taxon>
        <taxon>Aedini</taxon>
        <taxon>Aedes</taxon>
        <taxon>Stegomyia</taxon>
    </lineage>
</organism>
<keyword evidence="7" id="KW-0695">RNA-directed DNA polymerase</keyword>
<evidence type="ECO:0000256" key="2">
    <source>
        <dbReference type="ARBA" id="ARBA00022679"/>
    </source>
</evidence>
<evidence type="ECO:0000256" key="5">
    <source>
        <dbReference type="ARBA" id="ARBA00022759"/>
    </source>
</evidence>
<evidence type="ECO:0000313" key="11">
    <source>
        <dbReference type="Proteomes" id="UP000069940"/>
    </source>
</evidence>
<dbReference type="SUPFAM" id="SSF50630">
    <property type="entry name" value="Acid proteases"/>
    <property type="match status" value="1"/>
</dbReference>
<dbReference type="Pfam" id="PF00078">
    <property type="entry name" value="RVT_1"/>
    <property type="match status" value="1"/>
</dbReference>
<evidence type="ECO:0000256" key="1">
    <source>
        <dbReference type="ARBA" id="ARBA00012493"/>
    </source>
</evidence>
<evidence type="ECO:0000259" key="9">
    <source>
        <dbReference type="PROSITE" id="PS50878"/>
    </source>
</evidence>
<evidence type="ECO:0000313" key="10">
    <source>
        <dbReference type="EnsemblMetazoa" id="AALFPA23_023543.P35019"/>
    </source>
</evidence>
<evidence type="ECO:0000256" key="6">
    <source>
        <dbReference type="ARBA" id="ARBA00022801"/>
    </source>
</evidence>
<keyword evidence="6" id="KW-0378">Hydrolase</keyword>
<proteinExistence type="predicted"/>
<protein>
    <recommendedName>
        <fullName evidence="1">RNA-directed DNA polymerase</fullName>
        <ecNumber evidence="1">2.7.7.49</ecNumber>
    </recommendedName>
</protein>
<reference evidence="10" key="2">
    <citation type="submission" date="2025-05" db="UniProtKB">
        <authorList>
            <consortium name="EnsemblMetazoa"/>
        </authorList>
    </citation>
    <scope>IDENTIFICATION</scope>
    <source>
        <strain evidence="10">Foshan</strain>
    </source>
</reference>
<dbReference type="InterPro" id="IPR041373">
    <property type="entry name" value="RT_RNaseH"/>
</dbReference>
<sequence>MASTSMAFGLEPFRKGTSFNDWFTRLKYFFSVNNIKEENKLAYFITMSGPIIFSEIKLLYPAGDFEKATLDDIVSKLKNRLDKTDPDLVQRYKFSTRVQNPDEPTEDFVLSLKLQAEFCGFANFKEVAILDRIIAGLRDKNLRQKLLSEEKLSLNNAEKIIATWEVARANAGTAEPHNNDVPNLMAYVEGGPRGQQGIAMRRLANVYENARTYQEVEATGNRRGPVKSRLGVRPSIRGGRVNYEPRAGSSRQDSQGLGRQWQRPDYSQMICNYCGVKGHIKKKCFKLKNLNRDAVNLVESYKPGPSANRHITELLERMRTNDSDDEDYQSDSGELQCMLVTSINKISNPCLVRVNIEDRELEMEIDCGASVSVISKRRYLSKFNNPLRSYSEQLIVVNGAKLKIEGEATVFVKFNGKEAFMQLLVLDCDNDFYPLLGRTWLDIFYPDWRQYFTNSLQINNLYDKTNQIDVETIKKQFLNVFTKNFSLPIKGFKADLVIKDETPIFKKAYDVPYRLKDKVSDYLDKLEKEKVITPVDTSEWASPIIIVMKKNDDIRLVIDCKVSINKFIVPNSYPLPSAQDIFANLAGCTVFCALDLEGAYTQLELTERSKKYVIINTMKGLYRYNRLPQGASSSASIFQQVMDKILEGIEHVSCYLDDVLIAGKSVEECKNKLLTVLGRLAKANIKVNFEKCKFFVSELSHLGHVISAKGLKPCPDKVLTIENAKAPKNETELKSYLGLLNYYHKFIPNLSSQLHHLYNLLKNNVRFAWDDNCQKAFVESKKLLIGANFLEFYDPKKEMVVISDASSYGLGGLIAHVVEGVEKPISFTSFTLNSAQKKYPILHLEALALVCTVKKFHKYLYGQKFTVYTDHKPLVGIFGKEGKNSIYVTRLQRLILDLSIYDFDIVYRPSHKLGNADFCSRFPLQQEVPEELDTDAIKSINFSKDLPIDFKMIAKATKEDDFLQKVISYMLNGWPERIDKPFTDVYFQIILS</sequence>
<dbReference type="InterPro" id="IPR043128">
    <property type="entry name" value="Rev_trsase/Diguanyl_cyclase"/>
</dbReference>
<dbReference type="Gene3D" id="4.10.60.10">
    <property type="entry name" value="Zinc finger, CCHC-type"/>
    <property type="match status" value="1"/>
</dbReference>
<dbReference type="Gene3D" id="3.30.70.270">
    <property type="match status" value="2"/>
</dbReference>
<dbReference type="InterPro" id="IPR021109">
    <property type="entry name" value="Peptidase_aspartic_dom_sf"/>
</dbReference>
<dbReference type="Pfam" id="PF17917">
    <property type="entry name" value="RT_RNaseH"/>
    <property type="match status" value="1"/>
</dbReference>
<keyword evidence="3" id="KW-0548">Nucleotidyltransferase</keyword>
<dbReference type="InterPro" id="IPR043502">
    <property type="entry name" value="DNA/RNA_pol_sf"/>
</dbReference>
<dbReference type="SUPFAM" id="SSF57756">
    <property type="entry name" value="Retrovirus zinc finger-like domains"/>
    <property type="match status" value="1"/>
</dbReference>
<dbReference type="PANTHER" id="PTHR37984">
    <property type="entry name" value="PROTEIN CBG26694"/>
    <property type="match status" value="1"/>
</dbReference>
<feature type="region of interest" description="Disordered" evidence="8">
    <location>
        <begin position="219"/>
        <end position="261"/>
    </location>
</feature>
<dbReference type="EnsemblMetazoa" id="AALFPA23_023543.R35019">
    <property type="protein sequence ID" value="AALFPA23_023543.P35019"/>
    <property type="gene ID" value="AALFPA23_023543"/>
</dbReference>
<accession>A0ABM2A1B9</accession>
<dbReference type="CDD" id="cd09274">
    <property type="entry name" value="RNase_HI_RT_Ty3"/>
    <property type="match status" value="1"/>
</dbReference>
<dbReference type="PROSITE" id="PS50878">
    <property type="entry name" value="RT_POL"/>
    <property type="match status" value="1"/>
</dbReference>
<dbReference type="InterPro" id="IPR036875">
    <property type="entry name" value="Znf_CCHC_sf"/>
</dbReference>
<dbReference type="PANTHER" id="PTHR37984:SF5">
    <property type="entry name" value="PROTEIN NYNRIN-LIKE"/>
    <property type="match status" value="1"/>
</dbReference>
<evidence type="ECO:0000256" key="7">
    <source>
        <dbReference type="ARBA" id="ARBA00022918"/>
    </source>
</evidence>
<dbReference type="InterPro" id="IPR050951">
    <property type="entry name" value="Retrovirus_Pol_polyprotein"/>
</dbReference>
<reference evidence="11" key="1">
    <citation type="journal article" date="2015" name="Proc. Natl. Acad. Sci. U.S.A.">
        <title>Genome sequence of the Asian Tiger mosquito, Aedes albopictus, reveals insights into its biology, genetics, and evolution.</title>
        <authorList>
            <person name="Chen X.G."/>
            <person name="Jiang X."/>
            <person name="Gu J."/>
            <person name="Xu M."/>
            <person name="Wu Y."/>
            <person name="Deng Y."/>
            <person name="Zhang C."/>
            <person name="Bonizzoni M."/>
            <person name="Dermauw W."/>
            <person name="Vontas J."/>
            <person name="Armbruster P."/>
            <person name="Huang X."/>
            <person name="Yang Y."/>
            <person name="Zhang H."/>
            <person name="He W."/>
            <person name="Peng H."/>
            <person name="Liu Y."/>
            <person name="Wu K."/>
            <person name="Chen J."/>
            <person name="Lirakis M."/>
            <person name="Topalis P."/>
            <person name="Van Leeuwen T."/>
            <person name="Hall A.B."/>
            <person name="Jiang X."/>
            <person name="Thorpe C."/>
            <person name="Mueller R.L."/>
            <person name="Sun C."/>
            <person name="Waterhouse R.M."/>
            <person name="Yan G."/>
            <person name="Tu Z.J."/>
            <person name="Fang X."/>
            <person name="James A.A."/>
        </authorList>
    </citation>
    <scope>NUCLEOTIDE SEQUENCE [LARGE SCALE GENOMIC DNA]</scope>
    <source>
        <strain evidence="11">Foshan</strain>
    </source>
</reference>